<accession>A0AA47MX00</accession>
<feature type="compositionally biased region" description="Low complexity" evidence="1">
    <location>
        <begin position="51"/>
        <end position="75"/>
    </location>
</feature>
<comment type="caution">
    <text evidence="2">The sequence shown here is derived from an EMBL/GenBank/DDBJ whole genome shotgun (WGS) entry which is preliminary data.</text>
</comment>
<evidence type="ECO:0000313" key="2">
    <source>
        <dbReference type="EMBL" id="KAK0147829.1"/>
    </source>
</evidence>
<protein>
    <submittedName>
        <fullName evidence="2">Uncharacterized protein</fullName>
    </submittedName>
</protein>
<proteinExistence type="predicted"/>
<name>A0AA47MX00_MERPO</name>
<gene>
    <name evidence="2" type="ORF">N1851_012443</name>
</gene>
<feature type="region of interest" description="Disordered" evidence="1">
    <location>
        <begin position="38"/>
        <end position="75"/>
    </location>
</feature>
<organism evidence="2 3">
    <name type="scientific">Merluccius polli</name>
    <name type="common">Benguela hake</name>
    <name type="synonym">Merluccius cadenati</name>
    <dbReference type="NCBI Taxonomy" id="89951"/>
    <lineage>
        <taxon>Eukaryota</taxon>
        <taxon>Metazoa</taxon>
        <taxon>Chordata</taxon>
        <taxon>Craniata</taxon>
        <taxon>Vertebrata</taxon>
        <taxon>Euteleostomi</taxon>
        <taxon>Actinopterygii</taxon>
        <taxon>Neopterygii</taxon>
        <taxon>Teleostei</taxon>
        <taxon>Neoteleostei</taxon>
        <taxon>Acanthomorphata</taxon>
        <taxon>Zeiogadaria</taxon>
        <taxon>Gadariae</taxon>
        <taxon>Gadiformes</taxon>
        <taxon>Gadoidei</taxon>
        <taxon>Merlucciidae</taxon>
        <taxon>Merluccius</taxon>
    </lineage>
</organism>
<keyword evidence="3" id="KW-1185">Reference proteome</keyword>
<evidence type="ECO:0000256" key="1">
    <source>
        <dbReference type="SAM" id="MobiDB-lite"/>
    </source>
</evidence>
<dbReference type="AlphaFoldDB" id="A0AA47MX00"/>
<reference evidence="2" key="1">
    <citation type="journal article" date="2023" name="Front. Mar. Sci.">
        <title>A new Merluccius polli reference genome to investigate the effects of global change in West African waters.</title>
        <authorList>
            <person name="Mateo J.L."/>
            <person name="Blanco-Fernandez C."/>
            <person name="Garcia-Vazquez E."/>
            <person name="Machado-Schiaffino G."/>
        </authorList>
    </citation>
    <scope>NUCLEOTIDE SEQUENCE</scope>
    <source>
        <strain evidence="2">C29</strain>
        <tissue evidence="2">Fin</tissue>
    </source>
</reference>
<dbReference type="EMBL" id="JAOPHQ010002279">
    <property type="protein sequence ID" value="KAK0147829.1"/>
    <property type="molecule type" value="Genomic_DNA"/>
</dbReference>
<dbReference type="Proteomes" id="UP001174136">
    <property type="component" value="Unassembled WGS sequence"/>
</dbReference>
<evidence type="ECO:0000313" key="3">
    <source>
        <dbReference type="Proteomes" id="UP001174136"/>
    </source>
</evidence>
<sequence length="75" mass="8545">MILLKEVFGSLSERQRSQIKDWVRQQVPQIYFNCTLKPKPVRTRPEPAAGNNTNNNNNSNHRITITTATTAVHAQ</sequence>